<evidence type="ECO:0000259" key="8">
    <source>
        <dbReference type="Pfam" id="PF07559"/>
    </source>
</evidence>
<proteinExistence type="inferred from homology"/>
<feature type="domain" description="Flagellar basal-body/hook protein C-terminal" evidence="7">
    <location>
        <begin position="420"/>
        <end position="462"/>
    </location>
</feature>
<dbReference type="Pfam" id="PF00460">
    <property type="entry name" value="Flg_bb_rod"/>
    <property type="match status" value="1"/>
</dbReference>
<dbReference type="PANTHER" id="PTHR30435:SF1">
    <property type="entry name" value="FLAGELLAR HOOK PROTEIN FLGE"/>
    <property type="match status" value="1"/>
</dbReference>
<evidence type="ECO:0000313" key="10">
    <source>
        <dbReference type="EMBL" id="PTW61791.1"/>
    </source>
</evidence>
<keyword evidence="10" id="KW-0966">Cell projection</keyword>
<accession>A0A2T5VDF7</accession>
<dbReference type="Proteomes" id="UP000244081">
    <property type="component" value="Unassembled WGS sequence"/>
</dbReference>
<keyword evidence="10" id="KW-0969">Cilium</keyword>
<dbReference type="InterPro" id="IPR053967">
    <property type="entry name" value="LlgE_F_G-like_D1"/>
</dbReference>
<evidence type="ECO:0000256" key="3">
    <source>
        <dbReference type="ARBA" id="ARBA00019015"/>
    </source>
</evidence>
<comment type="caution">
    <text evidence="10">The sequence shown here is derived from an EMBL/GenBank/DDBJ whole genome shotgun (WGS) entry which is preliminary data.</text>
</comment>
<evidence type="ECO:0000259" key="6">
    <source>
        <dbReference type="Pfam" id="PF00460"/>
    </source>
</evidence>
<protein>
    <recommendedName>
        <fullName evidence="3 5">Flagellar hook protein FlgE</fullName>
    </recommendedName>
</protein>
<comment type="subcellular location">
    <subcellularLocation>
        <location evidence="1 5">Bacterial flagellum basal body</location>
    </subcellularLocation>
</comment>
<evidence type="ECO:0000256" key="5">
    <source>
        <dbReference type="RuleBase" id="RU362116"/>
    </source>
</evidence>
<dbReference type="OrthoDB" id="8372879at2"/>
<dbReference type="AlphaFoldDB" id="A0A2T5VDF7"/>
<dbReference type="EMBL" id="QAYG01000002">
    <property type="protein sequence ID" value="PTW61791.1"/>
    <property type="molecule type" value="Genomic_DNA"/>
</dbReference>
<dbReference type="GO" id="GO:0071978">
    <property type="term" value="P:bacterial-type flagellum-dependent swarming motility"/>
    <property type="evidence" value="ECO:0007669"/>
    <property type="project" value="TreeGrafter"/>
</dbReference>
<dbReference type="InterPro" id="IPR011491">
    <property type="entry name" value="FlgE_D2"/>
</dbReference>
<dbReference type="InterPro" id="IPR037058">
    <property type="entry name" value="Falgellar_hook_FlgE_sf"/>
</dbReference>
<dbReference type="Pfam" id="PF07559">
    <property type="entry name" value="FlgE_D2"/>
    <property type="match status" value="1"/>
</dbReference>
<evidence type="ECO:0000256" key="1">
    <source>
        <dbReference type="ARBA" id="ARBA00004117"/>
    </source>
</evidence>
<feature type="domain" description="Flagellar hook protein FlgE D2" evidence="8">
    <location>
        <begin position="222"/>
        <end position="349"/>
    </location>
</feature>
<dbReference type="RefSeq" id="WP_107989619.1">
    <property type="nucleotide sequence ID" value="NZ_QAYG01000002.1"/>
</dbReference>
<dbReference type="PANTHER" id="PTHR30435">
    <property type="entry name" value="FLAGELLAR PROTEIN"/>
    <property type="match status" value="1"/>
</dbReference>
<evidence type="ECO:0000256" key="4">
    <source>
        <dbReference type="ARBA" id="ARBA00023143"/>
    </source>
</evidence>
<dbReference type="GO" id="GO:0009425">
    <property type="term" value="C:bacterial-type flagellum basal body"/>
    <property type="evidence" value="ECO:0007669"/>
    <property type="project" value="UniProtKB-SubCell"/>
</dbReference>
<sequence>MGIYGAINAAISGLKAQSYALENISGNIANSQTTGYKRLDTSFSDLVASGGNNQTTQKAGTVTANSRATNDIPGDVQRSDIDTYMAVKGDGYFVVQQKLGETDGRSIFSGNNVYTRRGDFEIDDEGYLVNGAGYYLFGNPIDETTGNVSGTVPELIQITNDFMSARQTTEIEYRGNLPTYPITAQADATSPGSELLDSSITPGNDITANDETAFLRSSLAGEAITIYDENGSPVNVQVRWAKSQNADASAPQDAQWELYYMSDSTATGTDTAWTHAGQFTFDGSGALISTVDDTGTTASPAGTNVTLTNLTVNGNTVGDTLFTFGSDGLTQYADPNGSAKVKTLQQDGYASGEQTGVQISGSGRIIATYNNGQTRDLYEIPIASFNADAWLERLDGGAFAQTSDSGEPLYSATGSVKGNSLEASNTDIADEFSKLIITQQAYSANTRIVTSGDEMLQEALNMVR</sequence>
<gene>
    <name evidence="10" type="ORF">C8N35_102507</name>
</gene>
<dbReference type="InterPro" id="IPR020013">
    <property type="entry name" value="Flagellar_FlgE/F/G"/>
</dbReference>
<keyword evidence="4 5" id="KW-0975">Bacterial flagellum</keyword>
<reference evidence="10 11" key="1">
    <citation type="submission" date="2018-04" db="EMBL/GenBank/DDBJ databases">
        <title>Genomic Encyclopedia of Archaeal and Bacterial Type Strains, Phase II (KMG-II): from individual species to whole genera.</title>
        <authorList>
            <person name="Goeker M."/>
        </authorList>
    </citation>
    <scope>NUCLEOTIDE SEQUENCE [LARGE SCALE GENOMIC DNA]</scope>
    <source>
        <strain evidence="10 11">DSM 23382</strain>
    </source>
</reference>
<keyword evidence="11" id="KW-1185">Reference proteome</keyword>
<dbReference type="NCBIfam" id="TIGR03506">
    <property type="entry name" value="FlgEFG_subfam"/>
    <property type="match status" value="1"/>
</dbReference>
<dbReference type="Pfam" id="PF22692">
    <property type="entry name" value="LlgE_F_G_D1"/>
    <property type="match status" value="1"/>
</dbReference>
<organism evidence="10 11">
    <name type="scientific">Breoghania corrubedonensis</name>
    <dbReference type="NCBI Taxonomy" id="665038"/>
    <lineage>
        <taxon>Bacteria</taxon>
        <taxon>Pseudomonadati</taxon>
        <taxon>Pseudomonadota</taxon>
        <taxon>Alphaproteobacteria</taxon>
        <taxon>Hyphomicrobiales</taxon>
        <taxon>Stappiaceae</taxon>
        <taxon>Breoghania</taxon>
    </lineage>
</organism>
<comment type="function">
    <text evidence="5">A flexible structure which links the flagellar filament to the drive apparatus in the basal body.</text>
</comment>
<keyword evidence="10" id="KW-0282">Flagellum</keyword>
<feature type="domain" description="Flagellar basal body rod protein N-terminal" evidence="6">
    <location>
        <begin position="7"/>
        <end position="37"/>
    </location>
</feature>
<dbReference type="GO" id="GO:0009424">
    <property type="term" value="C:bacterial-type flagellum hook"/>
    <property type="evidence" value="ECO:0007669"/>
    <property type="project" value="TreeGrafter"/>
</dbReference>
<evidence type="ECO:0000259" key="7">
    <source>
        <dbReference type="Pfam" id="PF06429"/>
    </source>
</evidence>
<dbReference type="InterPro" id="IPR037925">
    <property type="entry name" value="FlgE/F/G-like"/>
</dbReference>
<dbReference type="SUPFAM" id="SSF117143">
    <property type="entry name" value="Flagellar hook protein flgE"/>
    <property type="match status" value="1"/>
</dbReference>
<dbReference type="Pfam" id="PF06429">
    <property type="entry name" value="Flg_bbr_C"/>
    <property type="match status" value="1"/>
</dbReference>
<dbReference type="InterPro" id="IPR001444">
    <property type="entry name" value="Flag_bb_rod_N"/>
</dbReference>
<feature type="domain" description="Flagellar hook protein FlgE/F/G-like D1" evidence="9">
    <location>
        <begin position="86"/>
        <end position="149"/>
    </location>
</feature>
<name>A0A2T5VDF7_9HYPH</name>
<dbReference type="InterPro" id="IPR010930">
    <property type="entry name" value="Flg_bb/hook_C_dom"/>
</dbReference>
<comment type="similarity">
    <text evidence="2 5">Belongs to the flagella basal body rod proteins family.</text>
</comment>
<dbReference type="Gene3D" id="2.60.98.20">
    <property type="entry name" value="Flagellar hook protein FlgE"/>
    <property type="match status" value="1"/>
</dbReference>
<evidence type="ECO:0000313" key="11">
    <source>
        <dbReference type="Proteomes" id="UP000244081"/>
    </source>
</evidence>
<evidence type="ECO:0000256" key="2">
    <source>
        <dbReference type="ARBA" id="ARBA00009677"/>
    </source>
</evidence>
<evidence type="ECO:0000259" key="9">
    <source>
        <dbReference type="Pfam" id="PF22692"/>
    </source>
</evidence>
<dbReference type="GO" id="GO:0005829">
    <property type="term" value="C:cytosol"/>
    <property type="evidence" value="ECO:0007669"/>
    <property type="project" value="TreeGrafter"/>
</dbReference>